<proteinExistence type="predicted"/>
<keyword evidence="1" id="KW-0812">Transmembrane</keyword>
<evidence type="ECO:0000313" key="3">
    <source>
        <dbReference type="Proteomes" id="UP001419268"/>
    </source>
</evidence>
<comment type="caution">
    <text evidence="2">The sequence shown here is derived from an EMBL/GenBank/DDBJ whole genome shotgun (WGS) entry which is preliminary data.</text>
</comment>
<reference evidence="2 3" key="1">
    <citation type="submission" date="2024-01" db="EMBL/GenBank/DDBJ databases">
        <title>Genome assemblies of Stephania.</title>
        <authorList>
            <person name="Yang L."/>
        </authorList>
    </citation>
    <scope>NUCLEOTIDE SEQUENCE [LARGE SCALE GENOMIC DNA]</scope>
    <source>
        <strain evidence="2">JXDWG</strain>
        <tissue evidence="2">Leaf</tissue>
    </source>
</reference>
<protein>
    <submittedName>
        <fullName evidence="2">Uncharacterized protein</fullName>
    </submittedName>
</protein>
<sequence>MRSLSSLFFSFSLRSLSSLFFYFSLRSLSSLFSLSLRFLSSSLCTSLPLSVAHRSRPLARRAARYRLSLMEHTIFGCAVTGDSQTPLHIFFKCAMLLLSRLSRFAPISMFLLVLILLKCMEKWTN</sequence>
<name>A0AAP0I259_9MAGN</name>
<keyword evidence="1" id="KW-1133">Transmembrane helix</keyword>
<evidence type="ECO:0000256" key="1">
    <source>
        <dbReference type="SAM" id="Phobius"/>
    </source>
</evidence>
<organism evidence="2 3">
    <name type="scientific">Stephania cephalantha</name>
    <dbReference type="NCBI Taxonomy" id="152367"/>
    <lineage>
        <taxon>Eukaryota</taxon>
        <taxon>Viridiplantae</taxon>
        <taxon>Streptophyta</taxon>
        <taxon>Embryophyta</taxon>
        <taxon>Tracheophyta</taxon>
        <taxon>Spermatophyta</taxon>
        <taxon>Magnoliopsida</taxon>
        <taxon>Ranunculales</taxon>
        <taxon>Menispermaceae</taxon>
        <taxon>Menispermoideae</taxon>
        <taxon>Cissampelideae</taxon>
        <taxon>Stephania</taxon>
    </lineage>
</organism>
<dbReference type="EMBL" id="JBBNAG010000009">
    <property type="protein sequence ID" value="KAK9104984.1"/>
    <property type="molecule type" value="Genomic_DNA"/>
</dbReference>
<evidence type="ECO:0000313" key="2">
    <source>
        <dbReference type="EMBL" id="KAK9104984.1"/>
    </source>
</evidence>
<gene>
    <name evidence="2" type="ORF">Scep_021828</name>
</gene>
<dbReference type="Proteomes" id="UP001419268">
    <property type="component" value="Unassembled WGS sequence"/>
</dbReference>
<feature type="transmembrane region" description="Helical" evidence="1">
    <location>
        <begin position="97"/>
        <end position="117"/>
    </location>
</feature>
<keyword evidence="3" id="KW-1185">Reference proteome</keyword>
<keyword evidence="1" id="KW-0472">Membrane</keyword>
<accession>A0AAP0I259</accession>
<dbReference type="AlphaFoldDB" id="A0AAP0I259"/>